<gene>
    <name evidence="8" type="ORF">F2Q70_00000561</name>
</gene>
<evidence type="ECO:0000256" key="2">
    <source>
        <dbReference type="ARBA" id="ARBA00004514"/>
    </source>
</evidence>
<evidence type="ECO:0000256" key="3">
    <source>
        <dbReference type="ARBA" id="ARBA00022475"/>
    </source>
</evidence>
<keyword evidence="4" id="KW-0963">Cytoplasm</keyword>
<evidence type="ECO:0000256" key="4">
    <source>
        <dbReference type="ARBA" id="ARBA00022490"/>
    </source>
</evidence>
<dbReference type="InterPro" id="IPR018619">
    <property type="entry name" value="Hyccin"/>
</dbReference>
<accession>A0A8S9INZ0</accession>
<comment type="similarity">
    <text evidence="6">Belongs to the Hyccin family.</text>
</comment>
<dbReference type="AlphaFoldDB" id="A0A8S9INZ0"/>
<evidence type="ECO:0000256" key="5">
    <source>
        <dbReference type="ARBA" id="ARBA00023136"/>
    </source>
</evidence>
<evidence type="ECO:0000256" key="7">
    <source>
        <dbReference type="SAM" id="MobiDB-lite"/>
    </source>
</evidence>
<protein>
    <submittedName>
        <fullName evidence="8">Uncharacterized protein</fullName>
    </submittedName>
</protein>
<proteinExistence type="inferred from homology"/>
<dbReference type="PANTHER" id="PTHR31220">
    <property type="entry name" value="HYCCIN RELATED"/>
    <property type="match status" value="1"/>
</dbReference>
<evidence type="ECO:0000256" key="6">
    <source>
        <dbReference type="ARBA" id="ARBA00034482"/>
    </source>
</evidence>
<keyword evidence="3" id="KW-1003">Cell membrane</keyword>
<dbReference type="GO" id="GO:0072659">
    <property type="term" value="P:protein localization to plasma membrane"/>
    <property type="evidence" value="ECO:0007669"/>
    <property type="project" value="TreeGrafter"/>
</dbReference>
<dbReference type="GO" id="GO:0046854">
    <property type="term" value="P:phosphatidylinositol phosphate biosynthetic process"/>
    <property type="evidence" value="ECO:0007669"/>
    <property type="project" value="TreeGrafter"/>
</dbReference>
<reference evidence="8" key="1">
    <citation type="submission" date="2019-12" db="EMBL/GenBank/DDBJ databases">
        <title>Genome sequencing and annotation of Brassica cretica.</title>
        <authorList>
            <person name="Studholme D.J."/>
            <person name="Sarris P.F."/>
        </authorList>
    </citation>
    <scope>NUCLEOTIDE SEQUENCE</scope>
    <source>
        <strain evidence="8">PFS-102/07</strain>
        <tissue evidence="8">Leaf</tissue>
    </source>
</reference>
<organism evidence="8">
    <name type="scientific">Brassica cretica</name>
    <name type="common">Mustard</name>
    <dbReference type="NCBI Taxonomy" id="69181"/>
    <lineage>
        <taxon>Eukaryota</taxon>
        <taxon>Viridiplantae</taxon>
        <taxon>Streptophyta</taxon>
        <taxon>Embryophyta</taxon>
        <taxon>Tracheophyta</taxon>
        <taxon>Spermatophyta</taxon>
        <taxon>Magnoliopsida</taxon>
        <taxon>eudicotyledons</taxon>
        <taxon>Gunneridae</taxon>
        <taxon>Pentapetalae</taxon>
        <taxon>rosids</taxon>
        <taxon>malvids</taxon>
        <taxon>Brassicales</taxon>
        <taxon>Brassicaceae</taxon>
        <taxon>Brassiceae</taxon>
        <taxon>Brassica</taxon>
    </lineage>
</organism>
<dbReference type="GO" id="GO:0005886">
    <property type="term" value="C:plasma membrane"/>
    <property type="evidence" value="ECO:0007669"/>
    <property type="project" value="UniProtKB-SubCell"/>
</dbReference>
<feature type="region of interest" description="Disordered" evidence="7">
    <location>
        <begin position="53"/>
        <end position="82"/>
    </location>
</feature>
<dbReference type="GO" id="GO:0005829">
    <property type="term" value="C:cytosol"/>
    <property type="evidence" value="ECO:0007669"/>
    <property type="project" value="UniProtKB-SubCell"/>
</dbReference>
<name>A0A8S9INZ0_BRACR</name>
<dbReference type="PANTHER" id="PTHR31220:SF1">
    <property type="entry name" value="GH21176P"/>
    <property type="match status" value="1"/>
</dbReference>
<evidence type="ECO:0000256" key="1">
    <source>
        <dbReference type="ARBA" id="ARBA00004236"/>
    </source>
</evidence>
<comment type="subcellular location">
    <subcellularLocation>
        <location evidence="1">Cell membrane</location>
    </subcellularLocation>
    <subcellularLocation>
        <location evidence="2">Cytoplasm</location>
        <location evidence="2">Cytosol</location>
    </subcellularLocation>
</comment>
<keyword evidence="5" id="KW-0472">Membrane</keyword>
<feature type="compositionally biased region" description="Polar residues" evidence="7">
    <location>
        <begin position="61"/>
        <end position="70"/>
    </location>
</feature>
<sequence>MALELEEEVEDVKDAASNAVRSLYARASHDLNPQAILATRSLVNLDASARAAAKTSAESVDGSSNVNTPSKSKKPEILLSSK</sequence>
<dbReference type="EMBL" id="QGKY02001015">
    <property type="protein sequence ID" value="KAF2570437.1"/>
    <property type="molecule type" value="Genomic_DNA"/>
</dbReference>
<comment type="caution">
    <text evidence="8">The sequence shown here is derived from an EMBL/GenBank/DDBJ whole genome shotgun (WGS) entry which is preliminary data.</text>
</comment>
<evidence type="ECO:0000313" key="8">
    <source>
        <dbReference type="EMBL" id="KAF2570437.1"/>
    </source>
</evidence>